<evidence type="ECO:0000313" key="1">
    <source>
        <dbReference type="EMBL" id="QDV52791.1"/>
    </source>
</evidence>
<name>A0A518II90_9PLAN</name>
<accession>A0A518II90</accession>
<proteinExistence type="predicted"/>
<gene>
    <name evidence="1" type="ORF">Enr17x_48590</name>
</gene>
<sequence length="84" mass="10130">MPHFVRILNRRNHRVFEAIKKHVEEVHDGITFDSLCLSLRQNRTSLLTSINILKRHKFISQCDRHRYHPVDRTPLLMPFRGMVR</sequence>
<keyword evidence="2" id="KW-1185">Reference proteome</keyword>
<protein>
    <submittedName>
        <fullName evidence="1">Uncharacterized protein</fullName>
    </submittedName>
</protein>
<dbReference type="KEGG" id="gfm:Enr17x_48590"/>
<evidence type="ECO:0000313" key="2">
    <source>
        <dbReference type="Proteomes" id="UP000318313"/>
    </source>
</evidence>
<organism evidence="1 2">
    <name type="scientific">Gimesia fumaroli</name>
    <dbReference type="NCBI Taxonomy" id="2527976"/>
    <lineage>
        <taxon>Bacteria</taxon>
        <taxon>Pseudomonadati</taxon>
        <taxon>Planctomycetota</taxon>
        <taxon>Planctomycetia</taxon>
        <taxon>Planctomycetales</taxon>
        <taxon>Planctomycetaceae</taxon>
        <taxon>Gimesia</taxon>
    </lineage>
</organism>
<dbReference type="AlphaFoldDB" id="A0A518II90"/>
<reference evidence="1 2" key="1">
    <citation type="submission" date="2019-03" db="EMBL/GenBank/DDBJ databases">
        <title>Deep-cultivation of Planctomycetes and their phenomic and genomic characterization uncovers novel biology.</title>
        <authorList>
            <person name="Wiegand S."/>
            <person name="Jogler M."/>
            <person name="Boedeker C."/>
            <person name="Pinto D."/>
            <person name="Vollmers J."/>
            <person name="Rivas-Marin E."/>
            <person name="Kohn T."/>
            <person name="Peeters S.H."/>
            <person name="Heuer A."/>
            <person name="Rast P."/>
            <person name="Oberbeckmann S."/>
            <person name="Bunk B."/>
            <person name="Jeske O."/>
            <person name="Meyerdierks A."/>
            <person name="Storesund J.E."/>
            <person name="Kallscheuer N."/>
            <person name="Luecker S."/>
            <person name="Lage O.M."/>
            <person name="Pohl T."/>
            <person name="Merkel B.J."/>
            <person name="Hornburger P."/>
            <person name="Mueller R.-W."/>
            <person name="Bruemmer F."/>
            <person name="Labrenz M."/>
            <person name="Spormann A.M."/>
            <person name="Op den Camp H."/>
            <person name="Overmann J."/>
            <person name="Amann R."/>
            <person name="Jetten M.S.M."/>
            <person name="Mascher T."/>
            <person name="Medema M.H."/>
            <person name="Devos D.P."/>
            <person name="Kaster A.-K."/>
            <person name="Ovreas L."/>
            <person name="Rohde M."/>
            <person name="Galperin M.Y."/>
            <person name="Jogler C."/>
        </authorList>
    </citation>
    <scope>NUCLEOTIDE SEQUENCE [LARGE SCALE GENOMIC DNA]</scope>
    <source>
        <strain evidence="1 2">Enr17</strain>
    </source>
</reference>
<dbReference type="Proteomes" id="UP000318313">
    <property type="component" value="Chromosome"/>
</dbReference>
<dbReference type="EMBL" id="CP037452">
    <property type="protein sequence ID" value="QDV52791.1"/>
    <property type="molecule type" value="Genomic_DNA"/>
</dbReference>